<evidence type="ECO:0000313" key="1">
    <source>
        <dbReference type="EMBL" id="CCA68836.1"/>
    </source>
</evidence>
<keyword evidence="2" id="KW-1185">Reference proteome</keyword>
<protein>
    <submittedName>
        <fullName evidence="1">Uncharacterized protein</fullName>
    </submittedName>
</protein>
<dbReference type="OrthoDB" id="10261040at2759"/>
<sequence>MIKAVWATLQLLSQATPSLSYAPAHFALISSKTDTTQPAIFRVQSYLDELTRAAFEVSTSLLCSSVLAGQSSESDEYGDVGVWVGSLTQKDPENVLQNLGLADWVNNKKGKIVTAGASPSPLPSALTSSGSFSSETPKIHMDSLSMLLNNLDSPLEFRVEGLGGGITLYFLVGKLSHAKGGFEGDDGYAGLVGVGVMADGDEDY</sequence>
<accession>G4TBY5</accession>
<organism evidence="1 2">
    <name type="scientific">Serendipita indica (strain DSM 11827)</name>
    <name type="common">Root endophyte fungus</name>
    <name type="synonym">Piriformospora indica</name>
    <dbReference type="NCBI Taxonomy" id="1109443"/>
    <lineage>
        <taxon>Eukaryota</taxon>
        <taxon>Fungi</taxon>
        <taxon>Dikarya</taxon>
        <taxon>Basidiomycota</taxon>
        <taxon>Agaricomycotina</taxon>
        <taxon>Agaricomycetes</taxon>
        <taxon>Sebacinales</taxon>
        <taxon>Serendipitaceae</taxon>
        <taxon>Serendipita</taxon>
    </lineage>
</organism>
<dbReference type="OMA" id="FGDIAFW"/>
<dbReference type="EMBL" id="CAFZ01000041">
    <property type="protein sequence ID" value="CCA68836.1"/>
    <property type="molecule type" value="Genomic_DNA"/>
</dbReference>
<dbReference type="InParanoid" id="G4TBY5"/>
<dbReference type="eggNOG" id="ENOG502SUT5">
    <property type="taxonomic scope" value="Eukaryota"/>
</dbReference>
<name>G4TBY5_SERID</name>
<evidence type="ECO:0000313" key="2">
    <source>
        <dbReference type="Proteomes" id="UP000007148"/>
    </source>
</evidence>
<dbReference type="AlphaFoldDB" id="G4TBY5"/>
<comment type="caution">
    <text evidence="1">The sequence shown here is derived from an EMBL/GenBank/DDBJ whole genome shotgun (WGS) entry which is preliminary data.</text>
</comment>
<reference evidence="1 2" key="1">
    <citation type="journal article" date="2011" name="PLoS Pathog.">
        <title>Endophytic Life Strategies Decoded by Genome and Transcriptome Analyses of the Mutualistic Root Symbiont Piriformospora indica.</title>
        <authorList>
            <person name="Zuccaro A."/>
            <person name="Lahrmann U."/>
            <person name="Guldener U."/>
            <person name="Langen G."/>
            <person name="Pfiffi S."/>
            <person name="Biedenkopf D."/>
            <person name="Wong P."/>
            <person name="Samans B."/>
            <person name="Grimm C."/>
            <person name="Basiewicz M."/>
            <person name="Murat C."/>
            <person name="Martin F."/>
            <person name="Kogel K.H."/>
        </authorList>
    </citation>
    <scope>NUCLEOTIDE SEQUENCE [LARGE SCALE GENOMIC DNA]</scope>
    <source>
        <strain evidence="1 2">DSM 11827</strain>
    </source>
</reference>
<gene>
    <name evidence="1" type="ORF">PIIN_02697</name>
</gene>
<proteinExistence type="predicted"/>
<dbReference type="HOGENOM" id="CLU_1284000_0_0_1"/>
<dbReference type="Proteomes" id="UP000007148">
    <property type="component" value="Unassembled WGS sequence"/>
</dbReference>